<dbReference type="InterPro" id="IPR001940">
    <property type="entry name" value="Peptidase_S1C"/>
</dbReference>
<dbReference type="Proteomes" id="UP000231693">
    <property type="component" value="Unassembled WGS sequence"/>
</dbReference>
<comment type="caution">
    <text evidence="1">The sequence shown here is derived from an EMBL/GenBank/DDBJ whole genome shotgun (WGS) entry which is preliminary data.</text>
</comment>
<dbReference type="GO" id="GO:0004252">
    <property type="term" value="F:serine-type endopeptidase activity"/>
    <property type="evidence" value="ECO:0007669"/>
    <property type="project" value="InterPro"/>
</dbReference>
<name>A0A2M9CCT1_9CELL</name>
<proteinExistence type="predicted"/>
<dbReference type="InterPro" id="IPR009003">
    <property type="entry name" value="Peptidase_S1_PA"/>
</dbReference>
<dbReference type="RefSeq" id="WP_100424047.1">
    <property type="nucleotide sequence ID" value="NZ_BOOX01000008.1"/>
</dbReference>
<dbReference type="PANTHER" id="PTHR43019:SF23">
    <property type="entry name" value="PROTEASE DO-LIKE 5, CHLOROPLASTIC"/>
    <property type="match status" value="1"/>
</dbReference>
<evidence type="ECO:0000313" key="1">
    <source>
        <dbReference type="EMBL" id="PJJ69111.1"/>
    </source>
</evidence>
<sequence>MSGPRPGRAAAAVVAVLAGVLLAGCGAIPDLPDDVPPADSLVPSVAPRDDLSAVQDLTPDGSDAVRRMALRVRNVQCSGLATGSGFAIDAHTLITNRHVVEGAKSLQLLTYDGRDVTVEQATSAGLADLAILRTTEELPAHPELASADPREGDEVTVVGYPEGGALTVTQGTVIGTTQDPLHSTLGEVLITNAKVEPGSSGSAALDASGRVIGVVYAKTGDGRSLLVPVSTLRSMLDDTGAFAPVAPCS</sequence>
<protein>
    <submittedName>
        <fullName evidence="1">Trypsin-like peptidase</fullName>
    </submittedName>
</protein>
<organism evidence="1 2">
    <name type="scientific">Sediminihabitans luteus</name>
    <dbReference type="NCBI Taxonomy" id="1138585"/>
    <lineage>
        <taxon>Bacteria</taxon>
        <taxon>Bacillati</taxon>
        <taxon>Actinomycetota</taxon>
        <taxon>Actinomycetes</taxon>
        <taxon>Micrococcales</taxon>
        <taxon>Cellulomonadaceae</taxon>
        <taxon>Sediminihabitans</taxon>
    </lineage>
</organism>
<dbReference type="Gene3D" id="2.40.10.120">
    <property type="match status" value="1"/>
</dbReference>
<dbReference type="EMBL" id="PGFE01000006">
    <property type="protein sequence ID" value="PJJ69111.1"/>
    <property type="molecule type" value="Genomic_DNA"/>
</dbReference>
<dbReference type="PRINTS" id="PR00834">
    <property type="entry name" value="PROTEASES2C"/>
</dbReference>
<dbReference type="PROSITE" id="PS51257">
    <property type="entry name" value="PROKAR_LIPOPROTEIN"/>
    <property type="match status" value="1"/>
</dbReference>
<dbReference type="GO" id="GO:0006508">
    <property type="term" value="P:proteolysis"/>
    <property type="evidence" value="ECO:0007669"/>
    <property type="project" value="InterPro"/>
</dbReference>
<reference evidence="1 2" key="1">
    <citation type="submission" date="2017-11" db="EMBL/GenBank/DDBJ databases">
        <title>Genomic Encyclopedia of Archaeal and Bacterial Type Strains, Phase II (KMG-II): From Individual Species to Whole Genera.</title>
        <authorList>
            <person name="Goeker M."/>
        </authorList>
    </citation>
    <scope>NUCLEOTIDE SEQUENCE [LARGE SCALE GENOMIC DNA]</scope>
    <source>
        <strain evidence="1 2">DSM 25478</strain>
    </source>
</reference>
<dbReference type="SUPFAM" id="SSF50494">
    <property type="entry name" value="Trypsin-like serine proteases"/>
    <property type="match status" value="1"/>
</dbReference>
<dbReference type="AlphaFoldDB" id="A0A2M9CCT1"/>
<keyword evidence="2" id="KW-1185">Reference proteome</keyword>
<dbReference type="OrthoDB" id="568507at2"/>
<dbReference type="PANTHER" id="PTHR43019">
    <property type="entry name" value="SERINE ENDOPROTEASE DEGS"/>
    <property type="match status" value="1"/>
</dbReference>
<accession>A0A2M9CCT1</accession>
<evidence type="ECO:0000313" key="2">
    <source>
        <dbReference type="Proteomes" id="UP000231693"/>
    </source>
</evidence>
<gene>
    <name evidence="1" type="ORF">CLV28_2921</name>
</gene>
<dbReference type="Pfam" id="PF13365">
    <property type="entry name" value="Trypsin_2"/>
    <property type="match status" value="1"/>
</dbReference>